<gene>
    <name evidence="2" type="ORF">BP5553_01131</name>
</gene>
<feature type="compositionally biased region" description="Polar residues" evidence="1">
    <location>
        <begin position="110"/>
        <end position="126"/>
    </location>
</feature>
<dbReference type="RefSeq" id="XP_031873808.1">
    <property type="nucleotide sequence ID" value="XM_032009754.1"/>
</dbReference>
<dbReference type="OrthoDB" id="3564670at2759"/>
<feature type="compositionally biased region" description="Polar residues" evidence="1">
    <location>
        <begin position="88"/>
        <end position="99"/>
    </location>
</feature>
<organism evidence="2 3">
    <name type="scientific">Venustampulla echinocandica</name>
    <dbReference type="NCBI Taxonomy" id="2656787"/>
    <lineage>
        <taxon>Eukaryota</taxon>
        <taxon>Fungi</taxon>
        <taxon>Dikarya</taxon>
        <taxon>Ascomycota</taxon>
        <taxon>Pezizomycotina</taxon>
        <taxon>Leotiomycetes</taxon>
        <taxon>Helotiales</taxon>
        <taxon>Pleuroascaceae</taxon>
        <taxon>Venustampulla</taxon>
    </lineage>
</organism>
<comment type="caution">
    <text evidence="2">The sequence shown here is derived from an EMBL/GenBank/DDBJ whole genome shotgun (WGS) entry which is preliminary data.</text>
</comment>
<dbReference type="Proteomes" id="UP000254866">
    <property type="component" value="Unassembled WGS sequence"/>
</dbReference>
<feature type="compositionally biased region" description="Basic and acidic residues" evidence="1">
    <location>
        <begin position="132"/>
        <end position="156"/>
    </location>
</feature>
<dbReference type="GeneID" id="43593980"/>
<dbReference type="EMBL" id="NPIC01000001">
    <property type="protein sequence ID" value="RDL41152.1"/>
    <property type="molecule type" value="Genomic_DNA"/>
</dbReference>
<proteinExistence type="predicted"/>
<evidence type="ECO:0000313" key="2">
    <source>
        <dbReference type="EMBL" id="RDL41152.1"/>
    </source>
</evidence>
<protein>
    <submittedName>
        <fullName evidence="2">Uncharacterized protein</fullName>
    </submittedName>
</protein>
<dbReference type="AlphaFoldDB" id="A0A370U037"/>
<feature type="region of interest" description="Disordered" evidence="1">
    <location>
        <begin position="718"/>
        <end position="781"/>
    </location>
</feature>
<name>A0A370U037_9HELO</name>
<evidence type="ECO:0000313" key="3">
    <source>
        <dbReference type="Proteomes" id="UP000254866"/>
    </source>
</evidence>
<accession>A0A370U037</accession>
<evidence type="ECO:0000256" key="1">
    <source>
        <dbReference type="SAM" id="MobiDB-lite"/>
    </source>
</evidence>
<sequence>MAEPPTFIIGPPGLDVCNGQADRTSVQSPLTTIRPDCLVIGVLKTNWDGLELHHAYKLREFPGGFNRNLLNSSGGLFGDLLNKTGSARGTSPLSNTTPEHLSCPLLPGNLQPTANMTSLGNGSDESATPKADPLKDKDDLPKKRIHLSFKESHSNAEDGSQVGDSTKLMQNHPEKISAFKEATRPPPSVFPEPYPTPTGLPVRLPPHTPEIQALDDVYNQKEHPTLDSIVDEAVDEMTSLILQQKISDRVPYAQLASSRLQAIMGLRNDYQFELPQTPSVAPPEELEGKKSCLVENTKGVQSSDEFKSPCPVKDGIGVKRPFSYFDFLEPKGECKAATATAAATVCTMVSSPISTTVSETNSTKVSETISTTVSDTAAFITRVNKPDGPMEFAKCVDKQTGRGLRSYLLAMGKRYGIRRVECTHLSFHDFRQDPRTKKRKKDAMDIVYREEDGYKIEAYEVDLPTVHTNTETGRISEGHETWISFMISVPELILNYYYHAVPAALYSNKKLPESWVVFALPLTHCVQYGVVTETSYPKEPVYSAEPPLTDPSPSTLSKAKEKEHKRIDFDLSFSGVPIFEFSEKPKKFLEGWDIWCMNNGELSMEADTDEQNWNGGNLGQYLSISATNDPRYLHEEVGDDYWYHHYFTSLRDNVQDWKAIRNIMSEGKLRIVARWDESPTEFDDVLNTDVVMWEERNRLFVSDDPRIGDGLGLRLSASQKMRQPGGFGRSKEKKAKDKPASPLLLTACRRPRVEKSSAKKGGRNNADAKKIASVNAWMERR</sequence>
<feature type="region of interest" description="Disordered" evidence="1">
    <location>
        <begin position="88"/>
        <end position="168"/>
    </location>
</feature>
<keyword evidence="3" id="KW-1185">Reference proteome</keyword>
<reference evidence="2 3" key="1">
    <citation type="journal article" date="2018" name="IMA Fungus">
        <title>IMA Genome-F 9: Draft genome sequence of Annulohypoxylon stygium, Aspergillus mulundensis, Berkeleyomyces basicola (syn. Thielaviopsis basicola), Ceratocystis smalleyi, two Cercospora beticola strains, Coleophoma cylindrospora, Fusarium fracticaudum, Phialophora cf. hyalina, and Morchella septimelata.</title>
        <authorList>
            <person name="Wingfield B.D."/>
            <person name="Bills G.F."/>
            <person name="Dong Y."/>
            <person name="Huang W."/>
            <person name="Nel W.J."/>
            <person name="Swalarsk-Parry B.S."/>
            <person name="Vaghefi N."/>
            <person name="Wilken P.M."/>
            <person name="An Z."/>
            <person name="de Beer Z.W."/>
            <person name="De Vos L."/>
            <person name="Chen L."/>
            <person name="Duong T.A."/>
            <person name="Gao Y."/>
            <person name="Hammerbacher A."/>
            <person name="Kikkert J.R."/>
            <person name="Li Y."/>
            <person name="Li H."/>
            <person name="Li K."/>
            <person name="Li Q."/>
            <person name="Liu X."/>
            <person name="Ma X."/>
            <person name="Naidoo K."/>
            <person name="Pethybridge S.J."/>
            <person name="Sun J."/>
            <person name="Steenkamp E.T."/>
            <person name="van der Nest M.A."/>
            <person name="van Wyk S."/>
            <person name="Wingfield M.J."/>
            <person name="Xiong C."/>
            <person name="Yue Q."/>
            <person name="Zhang X."/>
        </authorList>
    </citation>
    <scope>NUCLEOTIDE SEQUENCE [LARGE SCALE GENOMIC DNA]</scope>
    <source>
        <strain evidence="2 3">BP 5553</strain>
    </source>
</reference>